<evidence type="ECO:0000259" key="6">
    <source>
        <dbReference type="Pfam" id="PF06271"/>
    </source>
</evidence>
<dbReference type="EMBL" id="JNSK01000099">
    <property type="protein sequence ID" value="KGA15324.1"/>
    <property type="molecule type" value="Genomic_DNA"/>
</dbReference>
<comment type="subcellular location">
    <subcellularLocation>
        <location evidence="1">Membrane</location>
        <topology evidence="1">Multi-pass membrane protein</topology>
    </subcellularLocation>
</comment>
<evidence type="ECO:0000256" key="3">
    <source>
        <dbReference type="ARBA" id="ARBA00022989"/>
    </source>
</evidence>
<dbReference type="AlphaFoldDB" id="A0A094PZX6"/>
<keyword evidence="3 5" id="KW-1133">Transmembrane helix</keyword>
<evidence type="ECO:0000256" key="5">
    <source>
        <dbReference type="SAM" id="Phobius"/>
    </source>
</evidence>
<organism evidence="7">
    <name type="scientific">freshwater metagenome</name>
    <dbReference type="NCBI Taxonomy" id="449393"/>
    <lineage>
        <taxon>unclassified sequences</taxon>
        <taxon>metagenomes</taxon>
        <taxon>ecological metagenomes</taxon>
    </lineage>
</organism>
<dbReference type="Pfam" id="PF06271">
    <property type="entry name" value="RDD"/>
    <property type="match status" value="1"/>
</dbReference>
<feature type="transmembrane region" description="Helical" evidence="5">
    <location>
        <begin position="20"/>
        <end position="38"/>
    </location>
</feature>
<protein>
    <recommendedName>
        <fullName evidence="6">RDD domain-containing protein</fullName>
    </recommendedName>
</protein>
<name>A0A094PZX6_9ZZZZ</name>
<evidence type="ECO:0000256" key="2">
    <source>
        <dbReference type="ARBA" id="ARBA00022692"/>
    </source>
</evidence>
<gene>
    <name evidence="7" type="ORF">GM50_17535</name>
</gene>
<feature type="domain" description="RDD" evidence="6">
    <location>
        <begin position="8"/>
        <end position="99"/>
    </location>
</feature>
<dbReference type="GO" id="GO:0016020">
    <property type="term" value="C:membrane"/>
    <property type="evidence" value="ECO:0007669"/>
    <property type="project" value="UniProtKB-SubCell"/>
</dbReference>
<dbReference type="InterPro" id="IPR010432">
    <property type="entry name" value="RDD"/>
</dbReference>
<feature type="transmembrane region" description="Helical" evidence="5">
    <location>
        <begin position="50"/>
        <end position="68"/>
    </location>
</feature>
<reference evidence="7" key="1">
    <citation type="submission" date="2014-05" db="EMBL/GenBank/DDBJ databases">
        <title>Key roles for freshwater Actinobacteria revealed by deep metagenomic sequencing.</title>
        <authorList>
            <person name="Ghai R."/>
            <person name="Mizuno C.M."/>
            <person name="Picazo A."/>
            <person name="Camacho A."/>
            <person name="Rodriguez-Valera F."/>
        </authorList>
    </citation>
    <scope>NUCLEOTIDE SEQUENCE</scope>
</reference>
<keyword evidence="2 5" id="KW-0812">Transmembrane</keyword>
<accession>A0A094PZX6</accession>
<evidence type="ECO:0000256" key="1">
    <source>
        <dbReference type="ARBA" id="ARBA00004141"/>
    </source>
</evidence>
<evidence type="ECO:0000256" key="4">
    <source>
        <dbReference type="ARBA" id="ARBA00023136"/>
    </source>
</evidence>
<comment type="caution">
    <text evidence="7">The sequence shown here is derived from an EMBL/GenBank/DDBJ whole genome shotgun (WGS) entry which is preliminary data.</text>
</comment>
<evidence type="ECO:0000313" key="7">
    <source>
        <dbReference type="EMBL" id="KGA15324.1"/>
    </source>
</evidence>
<proteinExistence type="predicted"/>
<sequence>MAHPEGVSLGRRLAAITIDWLASYLIAFGFFAGGGDFAERVTSTRITTPVIFLTEYAILVALSGSSFGHRLLRLKVVDYSTGNQPTPIQVLIRTFLMGLIVTAITYDEDGRGMHERFSRTRLLPRS</sequence>
<keyword evidence="4 5" id="KW-0472">Membrane</keyword>